<organism evidence="2 3">
    <name type="scientific">Rattus norvegicus</name>
    <name type="common">Rat</name>
    <dbReference type="NCBI Taxonomy" id="10116"/>
    <lineage>
        <taxon>Eukaryota</taxon>
        <taxon>Metazoa</taxon>
        <taxon>Chordata</taxon>
        <taxon>Craniata</taxon>
        <taxon>Vertebrata</taxon>
        <taxon>Euteleostomi</taxon>
        <taxon>Mammalia</taxon>
        <taxon>Eutheria</taxon>
        <taxon>Euarchontoglires</taxon>
        <taxon>Glires</taxon>
        <taxon>Rodentia</taxon>
        <taxon>Myomorpha</taxon>
        <taxon>Muroidea</taxon>
        <taxon>Muridae</taxon>
        <taxon>Murinae</taxon>
        <taxon>Rattus</taxon>
    </lineage>
</organism>
<keyword evidence="1" id="KW-0472">Membrane</keyword>
<name>A6K423_RAT</name>
<accession>A6K423</accession>
<dbReference type="GO" id="GO:0005581">
    <property type="term" value="C:collagen trimer"/>
    <property type="evidence" value="ECO:0007669"/>
    <property type="project" value="UniProtKB-KW"/>
</dbReference>
<proteinExistence type="predicted"/>
<keyword evidence="1" id="KW-0812">Transmembrane</keyword>
<keyword evidence="1" id="KW-1133">Transmembrane helix</keyword>
<keyword evidence="2" id="KW-0176">Collagen</keyword>
<feature type="transmembrane region" description="Helical" evidence="1">
    <location>
        <begin position="16"/>
        <end position="36"/>
    </location>
</feature>
<reference evidence="2 3" key="1">
    <citation type="submission" date="2005-09" db="EMBL/GenBank/DDBJ databases">
        <authorList>
            <person name="Mural R.J."/>
            <person name="Li P.W."/>
            <person name="Adams M.D."/>
            <person name="Amanatides P.G."/>
            <person name="Baden-Tillson H."/>
            <person name="Barnstead M."/>
            <person name="Chin S.H."/>
            <person name="Dew I."/>
            <person name="Evans C.A."/>
            <person name="Ferriera S."/>
            <person name="Flanigan M."/>
            <person name="Fosler C."/>
            <person name="Glodek A."/>
            <person name="Gu Z."/>
            <person name="Holt R.A."/>
            <person name="Jennings D."/>
            <person name="Kraft C.L."/>
            <person name="Lu F."/>
            <person name="Nguyen T."/>
            <person name="Nusskern D.R."/>
            <person name="Pfannkoch C.M."/>
            <person name="Sitter C."/>
            <person name="Sutton G.G."/>
            <person name="Venter J.C."/>
            <person name="Wang Z."/>
            <person name="Woodage T."/>
            <person name="Zheng X.H."/>
            <person name="Zhong F."/>
        </authorList>
    </citation>
    <scope>NUCLEOTIDE SEQUENCE [LARGE SCALE GENOMIC DNA]</scope>
    <source>
        <strain>BN</strain>
        <strain evidence="3">Sprague-Dawley</strain>
    </source>
</reference>
<dbReference type="EMBL" id="CH474016">
    <property type="protein sequence ID" value="EDL92999.1"/>
    <property type="molecule type" value="Genomic_DNA"/>
</dbReference>
<dbReference type="AlphaFoldDB" id="A6K423"/>
<protein>
    <submittedName>
        <fullName evidence="2">Similar to alpha 1 type XIII collagen isoform 17, isoform CRA_b</fullName>
    </submittedName>
</protein>
<sequence length="75" mass="8618">MAYQSKAAGTSDASNLGLACVCLYIGYLFLYSFTFGKCPNYDTSYRSLKEKEEKPAYFVQEITPFPFVYKTFFFV</sequence>
<evidence type="ECO:0000313" key="3">
    <source>
        <dbReference type="Proteomes" id="UP000234681"/>
    </source>
</evidence>
<evidence type="ECO:0000256" key="1">
    <source>
        <dbReference type="SAM" id="Phobius"/>
    </source>
</evidence>
<gene>
    <name evidence="2" type="primary">LOC499431</name>
    <name evidence="2" type="ORF">rCG_22098</name>
</gene>
<evidence type="ECO:0000313" key="2">
    <source>
        <dbReference type="EMBL" id="EDL92999.1"/>
    </source>
</evidence>
<dbReference type="Proteomes" id="UP000234681">
    <property type="component" value="Chromosome 20"/>
</dbReference>